<dbReference type="Proteomes" id="UP001329825">
    <property type="component" value="Chromosome 3"/>
</dbReference>
<reference evidence="3 4" key="1">
    <citation type="submission" date="2024-01" db="EMBL/GenBank/DDBJ databases">
        <title>Comparative genomics of Cryptococcus and Kwoniella reveals pathogenesis evolution and contrasting modes of karyotype evolution via chromosome fusion or intercentromeric recombination.</title>
        <authorList>
            <person name="Coelho M.A."/>
            <person name="David-Palma M."/>
            <person name="Shea T."/>
            <person name="Bowers K."/>
            <person name="McGinley-Smith S."/>
            <person name="Mohammad A.W."/>
            <person name="Gnirke A."/>
            <person name="Yurkov A.M."/>
            <person name="Nowrousian M."/>
            <person name="Sun S."/>
            <person name="Cuomo C.A."/>
            <person name="Heitman J."/>
        </authorList>
    </citation>
    <scope>NUCLEOTIDE SEQUENCE [LARGE SCALE GENOMIC DNA]</scope>
    <source>
        <strain evidence="3">CBS 11374</strain>
    </source>
</reference>
<dbReference type="RefSeq" id="XP_062790426.1">
    <property type="nucleotide sequence ID" value="XM_062934375.1"/>
</dbReference>
<keyword evidence="2" id="KW-0812">Transmembrane</keyword>
<accession>A0ABZ1CVM9</accession>
<evidence type="ECO:0000313" key="3">
    <source>
        <dbReference type="EMBL" id="WRT65686.1"/>
    </source>
</evidence>
<name>A0ABZ1CVM9_9TREE</name>
<keyword evidence="2" id="KW-0472">Membrane</keyword>
<dbReference type="EMBL" id="CP141883">
    <property type="protein sequence ID" value="WRT65686.1"/>
    <property type="molecule type" value="Genomic_DNA"/>
</dbReference>
<organism evidence="3 4">
    <name type="scientific">Kwoniella shivajii</name>
    <dbReference type="NCBI Taxonomy" id="564305"/>
    <lineage>
        <taxon>Eukaryota</taxon>
        <taxon>Fungi</taxon>
        <taxon>Dikarya</taxon>
        <taxon>Basidiomycota</taxon>
        <taxon>Agaricomycotina</taxon>
        <taxon>Tremellomycetes</taxon>
        <taxon>Tremellales</taxon>
        <taxon>Cryptococcaceae</taxon>
        <taxon>Kwoniella</taxon>
    </lineage>
</organism>
<evidence type="ECO:0000313" key="4">
    <source>
        <dbReference type="Proteomes" id="UP001329825"/>
    </source>
</evidence>
<feature type="compositionally biased region" description="Basic and acidic residues" evidence="1">
    <location>
        <begin position="390"/>
        <end position="405"/>
    </location>
</feature>
<protein>
    <submittedName>
        <fullName evidence="3">Uncharacterized protein</fullName>
    </submittedName>
</protein>
<evidence type="ECO:0000256" key="2">
    <source>
        <dbReference type="SAM" id="Phobius"/>
    </source>
</evidence>
<gene>
    <name evidence="3" type="ORF">IL334_002631</name>
</gene>
<dbReference type="GeneID" id="87954762"/>
<feature type="transmembrane region" description="Helical" evidence="2">
    <location>
        <begin position="70"/>
        <end position="92"/>
    </location>
</feature>
<proteinExistence type="predicted"/>
<evidence type="ECO:0000256" key="1">
    <source>
        <dbReference type="SAM" id="MobiDB-lite"/>
    </source>
</evidence>
<sequence length="412" mass="45136">MAPHSPLPPTLKVNERELYAPRFPTLFGQANIPHQNDYSRAPLKPLRSINQIQIQKQKQARQSIFQGGHLSFGVLLCLFIATLWLLAAFSAAQMTLTFPSPTDLVAPITEASLWGEVGMYELSSWRRLRTGEGFSSPSSSIEKYSMNGMFSGGSKGRWKRNEAVLEKLKESSKPLPPLMGTSTALPLPASSPLPTSDLAILPTLHQSADSSSLIKTDTLPAQRAREFKTRSEPEPFPIDDNIAAASLRSQRARGFDLPALTSSDYVPADSISEQRAKGYKLLGDKIPSGYAGLIVDSLHSQRARGFGFDNSNIAKALAEDPGNSSGTSLIEQRANGFDLLDGLNDLSSPAGMMVDPIRAQRARGYDLPIQNIGEYNDQYASMVSRSRLQGAKEDMEPRRHRQHEEEQVDGGI</sequence>
<feature type="region of interest" description="Disordered" evidence="1">
    <location>
        <begin position="388"/>
        <end position="412"/>
    </location>
</feature>
<keyword evidence="4" id="KW-1185">Reference proteome</keyword>
<keyword evidence="2" id="KW-1133">Transmembrane helix</keyword>